<reference evidence="3" key="1">
    <citation type="journal article" date="2019" name="Sci. Rep.">
        <title>Draft genome of Tanacetum cinerariifolium, the natural source of mosquito coil.</title>
        <authorList>
            <person name="Yamashiro T."/>
            <person name="Shiraishi A."/>
            <person name="Satake H."/>
            <person name="Nakayama K."/>
        </authorList>
    </citation>
    <scope>NUCLEOTIDE SEQUENCE</scope>
</reference>
<protein>
    <submittedName>
        <fullName evidence="3">Uncharacterized mitochondrial protein AtMg00810-like</fullName>
    </submittedName>
</protein>
<feature type="compositionally biased region" description="Pro residues" evidence="2">
    <location>
        <begin position="348"/>
        <end position="357"/>
    </location>
</feature>
<evidence type="ECO:0000256" key="2">
    <source>
        <dbReference type="SAM" id="MobiDB-lite"/>
    </source>
</evidence>
<organism evidence="3">
    <name type="scientific">Tanacetum cinerariifolium</name>
    <name type="common">Dalmatian daisy</name>
    <name type="synonym">Chrysanthemum cinerariifolium</name>
    <dbReference type="NCBI Taxonomy" id="118510"/>
    <lineage>
        <taxon>Eukaryota</taxon>
        <taxon>Viridiplantae</taxon>
        <taxon>Streptophyta</taxon>
        <taxon>Embryophyta</taxon>
        <taxon>Tracheophyta</taxon>
        <taxon>Spermatophyta</taxon>
        <taxon>Magnoliopsida</taxon>
        <taxon>eudicotyledons</taxon>
        <taxon>Gunneridae</taxon>
        <taxon>Pentapetalae</taxon>
        <taxon>asterids</taxon>
        <taxon>campanulids</taxon>
        <taxon>Asterales</taxon>
        <taxon>Asteraceae</taxon>
        <taxon>Asteroideae</taxon>
        <taxon>Anthemideae</taxon>
        <taxon>Anthemidinae</taxon>
        <taxon>Tanacetum</taxon>
    </lineage>
</organism>
<accession>A0A6L2KLI3</accession>
<feature type="coiled-coil region" evidence="1">
    <location>
        <begin position="656"/>
        <end position="690"/>
    </location>
</feature>
<feature type="compositionally biased region" description="Low complexity" evidence="2">
    <location>
        <begin position="373"/>
        <end position="387"/>
    </location>
</feature>
<evidence type="ECO:0000256" key="1">
    <source>
        <dbReference type="SAM" id="Coils"/>
    </source>
</evidence>
<proteinExistence type="predicted"/>
<dbReference type="CDD" id="cd09272">
    <property type="entry name" value="RNase_HI_RT_Ty1"/>
    <property type="match status" value="1"/>
</dbReference>
<comment type="caution">
    <text evidence="3">The sequence shown here is derived from an EMBL/GenBank/DDBJ whole genome shotgun (WGS) entry which is preliminary data.</text>
</comment>
<feature type="region of interest" description="Disordered" evidence="2">
    <location>
        <begin position="341"/>
        <end position="388"/>
    </location>
</feature>
<gene>
    <name evidence="3" type="ORF">Tci_021608</name>
</gene>
<dbReference type="EMBL" id="BKCJ010002592">
    <property type="protein sequence ID" value="GEU49630.1"/>
    <property type="molecule type" value="Genomic_DNA"/>
</dbReference>
<evidence type="ECO:0000313" key="3">
    <source>
        <dbReference type="EMBL" id="GEU49630.1"/>
    </source>
</evidence>
<keyword evidence="1" id="KW-0175">Coiled coil</keyword>
<sequence length="814" mass="92204">MVKLNETFKKSIFYTETANLLNGNSRVVTKSASTPIDTEKPLLKDPDGEDVDIHTYRSMIGPLMYLTSSRPDIMFAGKPHLGLWYPKDSPFNLVAYSNSDYAGASLDRKSTTGGCQFLSYRLISWQCKKQTVVATLLIEAEYVAAASYCAQVLWIQNQLLDYGPDQTVSGKDSSNLLMADNVPKIVWYLTHHVALMKSWLVQKQTTLGKMTTALIDKKKMIITEDTVRQALRLDDAESNDCLPNEEIFTELARMGYEKPSTKLTFYKAFFSAQWKFFIHTIIQCMSAKRTTWNKFSSSMASAVICLATVGDLSSHTIKYASPVLTQKVFANMRRVGKGFYEDATEPTLPSPTPPSPQELPSTLQVAPTPPSSPIAQPSSPPQQQQPSHDAAISMDLLNTILENCTTLTRKVEALKQDKVAQSLEIIKLKQHVRILERKNKLKVSGLRRLKKGRIIADLDADKNVILEEVDAAKDAKIEKNTDVQGRLEESQAQVYHIDLEHVDKVLSMQDDEREPAELKDVIGVVTVAKLMTEVVTVAATTTASIITTAPSAAKRRKGVVIRDPEETATPSTIVHSKQKSKDKGKGILVEEPKPLKKSTDRGKQANAVLRYQALKRKLQIEAQAKKNMMVYLKNMASFKMDFFRGMSYDDIRSIFEKYFNSNVAFLEKSKEELEEEANSALKRKTKSSEQQATKKQNLDKEIVQEIFSSSKPKNFSDDFLLTTLKAMFEKPDVEAQMILLVERRYPLTRFTLEQMLNNVRLEVEEESEASLELLRFVRRQQQEGYRPDFGVDAAEDFKEYTLRDYYYWLKTYNC</sequence>
<name>A0A6L2KLI3_TANCI</name>
<dbReference type="PANTHER" id="PTHR11439">
    <property type="entry name" value="GAG-POL-RELATED RETROTRANSPOSON"/>
    <property type="match status" value="1"/>
</dbReference>
<dbReference type="PANTHER" id="PTHR11439:SF495">
    <property type="entry name" value="REVERSE TRANSCRIPTASE, RNA-DEPENDENT DNA POLYMERASE-RELATED"/>
    <property type="match status" value="1"/>
</dbReference>
<dbReference type="AlphaFoldDB" id="A0A6L2KLI3"/>
<feature type="region of interest" description="Disordered" evidence="2">
    <location>
        <begin position="566"/>
        <end position="585"/>
    </location>
</feature>